<accession>A0A8X6FJV9</accession>
<keyword evidence="2" id="KW-1185">Reference proteome</keyword>
<dbReference type="OrthoDB" id="10310764at2759"/>
<sequence length="102" mass="11698">MATLLGQWPFRRRQAIGSNFHSIKPNFFTADSPRLPAGFRSGYVSTTYHLRCVPDRGFPDRPTHPRNVVPARLPGIQKRGELRTSGTRLLFIVFFISVWRTV</sequence>
<protein>
    <submittedName>
        <fullName evidence="1">Uncharacterized protein</fullName>
    </submittedName>
</protein>
<organism evidence="1 2">
    <name type="scientific">Trichonephila clavata</name>
    <name type="common">Joro spider</name>
    <name type="synonym">Nephila clavata</name>
    <dbReference type="NCBI Taxonomy" id="2740835"/>
    <lineage>
        <taxon>Eukaryota</taxon>
        <taxon>Metazoa</taxon>
        <taxon>Ecdysozoa</taxon>
        <taxon>Arthropoda</taxon>
        <taxon>Chelicerata</taxon>
        <taxon>Arachnida</taxon>
        <taxon>Araneae</taxon>
        <taxon>Araneomorphae</taxon>
        <taxon>Entelegynae</taxon>
        <taxon>Araneoidea</taxon>
        <taxon>Nephilidae</taxon>
        <taxon>Trichonephila</taxon>
    </lineage>
</organism>
<dbReference type="Proteomes" id="UP000887116">
    <property type="component" value="Unassembled WGS sequence"/>
</dbReference>
<dbReference type="AlphaFoldDB" id="A0A8X6FJV9"/>
<proteinExistence type="predicted"/>
<reference evidence="1" key="1">
    <citation type="submission" date="2020-07" db="EMBL/GenBank/DDBJ databases">
        <title>Multicomponent nature underlies the extraordinary mechanical properties of spider dragline silk.</title>
        <authorList>
            <person name="Kono N."/>
            <person name="Nakamura H."/>
            <person name="Mori M."/>
            <person name="Yoshida Y."/>
            <person name="Ohtoshi R."/>
            <person name="Malay A.D."/>
            <person name="Moran D.A.P."/>
            <person name="Tomita M."/>
            <person name="Numata K."/>
            <person name="Arakawa K."/>
        </authorList>
    </citation>
    <scope>NUCLEOTIDE SEQUENCE</scope>
</reference>
<comment type="caution">
    <text evidence="1">The sequence shown here is derived from an EMBL/GenBank/DDBJ whole genome shotgun (WGS) entry which is preliminary data.</text>
</comment>
<dbReference type="EMBL" id="BMAO01012470">
    <property type="protein sequence ID" value="GFQ81657.1"/>
    <property type="molecule type" value="Genomic_DNA"/>
</dbReference>
<name>A0A8X6FJV9_TRICU</name>
<gene>
    <name evidence="1" type="ORF">TNCT_306031</name>
</gene>
<evidence type="ECO:0000313" key="2">
    <source>
        <dbReference type="Proteomes" id="UP000887116"/>
    </source>
</evidence>
<evidence type="ECO:0000313" key="1">
    <source>
        <dbReference type="EMBL" id="GFQ81657.1"/>
    </source>
</evidence>